<dbReference type="SUPFAM" id="SSF54189">
    <property type="entry name" value="Ribosomal proteins S24e, L23 and L15e"/>
    <property type="match status" value="1"/>
</dbReference>
<keyword evidence="4 6" id="KW-0689">Ribosomal protein</keyword>
<keyword evidence="3 6" id="KW-0694">RNA-binding</keyword>
<dbReference type="Gene3D" id="3.30.70.330">
    <property type="match status" value="1"/>
</dbReference>
<keyword evidence="2 6" id="KW-0699">rRNA-binding</keyword>
<comment type="caution">
    <text evidence="8">The sequence shown here is derived from an EMBL/GenBank/DDBJ whole genome shotgun (WGS) entry which is preliminary data.</text>
</comment>
<dbReference type="GO" id="GO:1990904">
    <property type="term" value="C:ribonucleoprotein complex"/>
    <property type="evidence" value="ECO:0007669"/>
    <property type="project" value="UniProtKB-KW"/>
</dbReference>
<dbReference type="FunFam" id="3.30.70.330:FF:000001">
    <property type="entry name" value="50S ribosomal protein L23"/>
    <property type="match status" value="1"/>
</dbReference>
<dbReference type="EMBL" id="AYKG01000012">
    <property type="protein sequence ID" value="ROO30113.1"/>
    <property type="molecule type" value="Genomic_DNA"/>
</dbReference>
<evidence type="ECO:0000256" key="3">
    <source>
        <dbReference type="ARBA" id="ARBA00022884"/>
    </source>
</evidence>
<evidence type="ECO:0000256" key="5">
    <source>
        <dbReference type="ARBA" id="ARBA00023274"/>
    </source>
</evidence>
<dbReference type="PANTHER" id="PTHR11620">
    <property type="entry name" value="60S RIBOSOMAL PROTEIN L23A"/>
    <property type="match status" value="1"/>
</dbReference>
<dbReference type="AlphaFoldDB" id="A0A423PWX4"/>
<comment type="subunit">
    <text evidence="6">Part of the 50S ribosomal subunit. Contacts protein L29, and trigger factor when it is bound to the ribosome.</text>
</comment>
<evidence type="ECO:0000256" key="6">
    <source>
        <dbReference type="HAMAP-Rule" id="MF_01369"/>
    </source>
</evidence>
<organism evidence="8 9">
    <name type="scientific">Salinisphaera japonica YTM-1</name>
    <dbReference type="NCBI Taxonomy" id="1209778"/>
    <lineage>
        <taxon>Bacteria</taxon>
        <taxon>Pseudomonadati</taxon>
        <taxon>Pseudomonadota</taxon>
        <taxon>Gammaproteobacteria</taxon>
        <taxon>Salinisphaerales</taxon>
        <taxon>Salinisphaeraceae</taxon>
        <taxon>Salinisphaera</taxon>
    </lineage>
</organism>
<dbReference type="NCBIfam" id="NF004363">
    <property type="entry name" value="PRK05738.2-4"/>
    <property type="match status" value="1"/>
</dbReference>
<dbReference type="InterPro" id="IPR012678">
    <property type="entry name" value="Ribosomal_uL23/eL15/eS24_sf"/>
</dbReference>
<dbReference type="InterPro" id="IPR013025">
    <property type="entry name" value="Ribosomal_uL23-like"/>
</dbReference>
<protein>
    <recommendedName>
        <fullName evidence="6">Large ribosomal subunit protein uL23</fullName>
    </recommendedName>
</protein>
<dbReference type="GO" id="GO:0003735">
    <property type="term" value="F:structural constituent of ribosome"/>
    <property type="evidence" value="ECO:0007669"/>
    <property type="project" value="InterPro"/>
</dbReference>
<dbReference type="NCBIfam" id="NF004359">
    <property type="entry name" value="PRK05738.1-3"/>
    <property type="match status" value="1"/>
</dbReference>
<dbReference type="PROSITE" id="PS00050">
    <property type="entry name" value="RIBOSOMAL_L23"/>
    <property type="match status" value="1"/>
</dbReference>
<name>A0A423PWX4_9GAMM</name>
<evidence type="ECO:0000313" key="9">
    <source>
        <dbReference type="Proteomes" id="UP000285310"/>
    </source>
</evidence>
<dbReference type="InterPro" id="IPR001014">
    <property type="entry name" value="Ribosomal_uL23_CS"/>
</dbReference>
<comment type="similarity">
    <text evidence="1 6 7">Belongs to the universal ribosomal protein uL23 family.</text>
</comment>
<dbReference type="InterPro" id="IPR012677">
    <property type="entry name" value="Nucleotide-bd_a/b_plait_sf"/>
</dbReference>
<proteinExistence type="inferred from homology"/>
<dbReference type="GO" id="GO:0019843">
    <property type="term" value="F:rRNA binding"/>
    <property type="evidence" value="ECO:0007669"/>
    <property type="project" value="UniProtKB-UniRule"/>
</dbReference>
<dbReference type="Pfam" id="PF00276">
    <property type="entry name" value="Ribosomal_L23"/>
    <property type="match status" value="1"/>
</dbReference>
<dbReference type="GO" id="GO:0006412">
    <property type="term" value="P:translation"/>
    <property type="evidence" value="ECO:0007669"/>
    <property type="project" value="UniProtKB-UniRule"/>
</dbReference>
<keyword evidence="9" id="KW-1185">Reference proteome</keyword>
<dbReference type="Proteomes" id="UP000285310">
    <property type="component" value="Unassembled WGS sequence"/>
</dbReference>
<dbReference type="GO" id="GO:0005840">
    <property type="term" value="C:ribosome"/>
    <property type="evidence" value="ECO:0007669"/>
    <property type="project" value="UniProtKB-KW"/>
</dbReference>
<evidence type="ECO:0000256" key="7">
    <source>
        <dbReference type="RuleBase" id="RU003934"/>
    </source>
</evidence>
<dbReference type="InParanoid" id="A0A423PWX4"/>
<evidence type="ECO:0000256" key="2">
    <source>
        <dbReference type="ARBA" id="ARBA00022730"/>
    </source>
</evidence>
<evidence type="ECO:0000313" key="8">
    <source>
        <dbReference type="EMBL" id="ROO30113.1"/>
    </source>
</evidence>
<evidence type="ECO:0000256" key="4">
    <source>
        <dbReference type="ARBA" id="ARBA00022980"/>
    </source>
</evidence>
<dbReference type="FunCoup" id="A0A423PWX4">
    <property type="interactions" value="545"/>
</dbReference>
<comment type="function">
    <text evidence="6">One of the early assembly proteins it binds 23S rRNA. One of the proteins that surrounds the polypeptide exit tunnel on the outside of the ribosome. Forms the main docking site for trigger factor binding to the ribosome.</text>
</comment>
<keyword evidence="5 6" id="KW-0687">Ribonucleoprotein</keyword>
<accession>A0A423PWX4</accession>
<gene>
    <name evidence="6" type="primary">rplW</name>
    <name evidence="8" type="ORF">SAJA_05685</name>
</gene>
<sequence length="103" mass="11331">MAGMNQERMLQVLRAPHISEKASVQADSANQVVFEVARDANKKEIAAAVTKLFDVTVTHVTTANMKPKQKRFRGRPGVRSGWKKAYVTLAEGNEIDFLDGATS</sequence>
<dbReference type="HAMAP" id="MF_01369_B">
    <property type="entry name" value="Ribosomal_uL23_B"/>
    <property type="match status" value="1"/>
</dbReference>
<evidence type="ECO:0000256" key="1">
    <source>
        <dbReference type="ARBA" id="ARBA00006700"/>
    </source>
</evidence>
<reference evidence="8 9" key="1">
    <citation type="submission" date="2013-10" db="EMBL/GenBank/DDBJ databases">
        <title>Salinisphaera japonica YTM-1 Genome Sequencing.</title>
        <authorList>
            <person name="Lai Q."/>
            <person name="Li C."/>
            <person name="Shao Z."/>
        </authorList>
    </citation>
    <scope>NUCLEOTIDE SEQUENCE [LARGE SCALE GENOMIC DNA]</scope>
    <source>
        <strain evidence="8 9">YTM-1</strain>
    </source>
</reference>